<keyword evidence="4 6" id="KW-0274">FAD</keyword>
<dbReference type="EMBL" id="QNRH01000009">
    <property type="protein sequence ID" value="RBO91241.1"/>
    <property type="molecule type" value="Genomic_DNA"/>
</dbReference>
<keyword evidence="5 6" id="KW-0560">Oxidoreductase</keyword>
<sequence length="292" mass="32640">MDHVTSVHQQQGVIQLPCLPYTLEITGKAIGEIVAAQQVIPQGTAINIAFLGNENHAQRIHAAKTIRDCGFEPVPIISSRRLLSVEDRDQLLSNLIKEAAPKRFLLVGGDPAQPAGPFQDSLSLLNSKIVESFGIRHVAITGYPEGHPKIDQKELWRCLKWKLDYLRQAECSVEITTQFGFDAQAIVRWIERLRSEGIDTPVRVGIPGPADAAKLLRFAKQFGVVASASIMRRYGLSLANLMRRSVADRYWEDLNALLLKQDLGQVYFHLYPFGGVAESVTWMNEQLRQRSS</sequence>
<dbReference type="SUPFAM" id="SSF51730">
    <property type="entry name" value="FAD-linked oxidoreductase"/>
    <property type="match status" value="1"/>
</dbReference>
<evidence type="ECO:0000256" key="6">
    <source>
        <dbReference type="RuleBase" id="RU003862"/>
    </source>
</evidence>
<dbReference type="GO" id="GO:0035999">
    <property type="term" value="P:tetrahydrofolate interconversion"/>
    <property type="evidence" value="ECO:0007669"/>
    <property type="project" value="UniProtKB-UniPathway"/>
</dbReference>
<evidence type="ECO:0000256" key="4">
    <source>
        <dbReference type="ARBA" id="ARBA00022827"/>
    </source>
</evidence>
<keyword evidence="8" id="KW-1185">Reference proteome</keyword>
<comment type="pathway">
    <text evidence="2 6">One-carbon metabolism; tetrahydrofolate interconversion.</text>
</comment>
<dbReference type="UniPathway" id="UPA00193"/>
<evidence type="ECO:0000256" key="3">
    <source>
        <dbReference type="ARBA" id="ARBA00022630"/>
    </source>
</evidence>
<accession>A0A366DMF0</accession>
<dbReference type="Proteomes" id="UP000252893">
    <property type="component" value="Unassembled WGS sequence"/>
</dbReference>
<keyword evidence="3 6" id="KW-0285">Flavoprotein</keyword>
<dbReference type="GO" id="GO:0006555">
    <property type="term" value="P:methionine metabolic process"/>
    <property type="evidence" value="ECO:0007669"/>
    <property type="project" value="InterPro"/>
</dbReference>
<comment type="caution">
    <text evidence="7">The sequence shown here is derived from an EMBL/GenBank/DDBJ whole genome shotgun (WGS) entry which is preliminary data.</text>
</comment>
<proteinExistence type="inferred from homology"/>
<comment type="similarity">
    <text evidence="6">Belongs to the methylenetetrahydrofolate reductase family.</text>
</comment>
<protein>
    <recommendedName>
        <fullName evidence="6">Methylenetetrahydrofolate reductase</fullName>
    </recommendedName>
</protein>
<dbReference type="InterPro" id="IPR003171">
    <property type="entry name" value="Mehydrof_redctse-like"/>
</dbReference>
<evidence type="ECO:0000256" key="1">
    <source>
        <dbReference type="ARBA" id="ARBA00001974"/>
    </source>
</evidence>
<dbReference type="Pfam" id="PF02219">
    <property type="entry name" value="MTHFR"/>
    <property type="match status" value="1"/>
</dbReference>
<dbReference type="AlphaFoldDB" id="A0A366DMF0"/>
<gene>
    <name evidence="7" type="ORF">DFR47_109101</name>
</gene>
<dbReference type="OrthoDB" id="9812555at2"/>
<organism evidence="7 8">
    <name type="scientific">Pseudochrobactrum asaccharolyticum</name>
    <dbReference type="NCBI Taxonomy" id="354351"/>
    <lineage>
        <taxon>Bacteria</taxon>
        <taxon>Pseudomonadati</taxon>
        <taxon>Pseudomonadota</taxon>
        <taxon>Alphaproteobacteria</taxon>
        <taxon>Hyphomicrobiales</taxon>
        <taxon>Brucellaceae</taxon>
        <taxon>Pseudochrobactrum</taxon>
    </lineage>
</organism>
<evidence type="ECO:0000256" key="2">
    <source>
        <dbReference type="ARBA" id="ARBA00004777"/>
    </source>
</evidence>
<dbReference type="GO" id="GO:0004489">
    <property type="term" value="F:methylenetetrahydrofolate reductase [NAD(P)H] activity"/>
    <property type="evidence" value="ECO:0007669"/>
    <property type="project" value="InterPro"/>
</dbReference>
<dbReference type="InterPro" id="IPR029041">
    <property type="entry name" value="FAD-linked_oxidoreductase-like"/>
</dbReference>
<comment type="cofactor">
    <cofactor evidence="1 6">
        <name>FAD</name>
        <dbReference type="ChEBI" id="CHEBI:57692"/>
    </cofactor>
</comment>
<evidence type="ECO:0000313" key="8">
    <source>
        <dbReference type="Proteomes" id="UP000252893"/>
    </source>
</evidence>
<name>A0A366DMF0_9HYPH</name>
<reference evidence="7 8" key="1">
    <citation type="submission" date="2018-06" db="EMBL/GenBank/DDBJ databases">
        <title>Genomic Encyclopedia of Type Strains, Phase IV (KMG-IV): sequencing the most valuable type-strain genomes for metagenomic binning, comparative biology and taxonomic classification.</title>
        <authorList>
            <person name="Goeker M."/>
        </authorList>
    </citation>
    <scope>NUCLEOTIDE SEQUENCE [LARGE SCALE GENOMIC DNA]</scope>
    <source>
        <strain evidence="7 8">DSM 25619</strain>
    </source>
</reference>
<dbReference type="Gene3D" id="3.20.20.220">
    <property type="match status" value="1"/>
</dbReference>
<evidence type="ECO:0000256" key="5">
    <source>
        <dbReference type="ARBA" id="ARBA00023002"/>
    </source>
</evidence>
<evidence type="ECO:0000313" key="7">
    <source>
        <dbReference type="EMBL" id="RBO91241.1"/>
    </source>
</evidence>
<dbReference type="RefSeq" id="WP_113945920.1">
    <property type="nucleotide sequence ID" value="NZ_JBHEEG010000010.1"/>
</dbReference>